<evidence type="ECO:0000259" key="7">
    <source>
        <dbReference type="PROSITE" id="PS51330"/>
    </source>
</evidence>
<accession>A0AAD9R5H5</accession>
<dbReference type="GO" id="GO:0005739">
    <property type="term" value="C:mitochondrion"/>
    <property type="evidence" value="ECO:0007669"/>
    <property type="project" value="TreeGrafter"/>
</dbReference>
<dbReference type="PROSITE" id="PS51330">
    <property type="entry name" value="DHFR_2"/>
    <property type="match status" value="1"/>
</dbReference>
<gene>
    <name evidence="8" type="ORF">P5673_002273</name>
</gene>
<proteinExistence type="predicted"/>
<dbReference type="SUPFAM" id="SSF53597">
    <property type="entry name" value="Dihydrofolate reductase-like"/>
    <property type="match status" value="1"/>
</dbReference>
<comment type="pathway">
    <text evidence="1">Cofactor biosynthesis; tetrahydrofolate biosynthesis; 5,6,7,8-tetrahydrofolate from 7,8-dihydrofolate: step 1/1.</text>
</comment>
<dbReference type="InterPro" id="IPR024072">
    <property type="entry name" value="DHFR-like_dom_sf"/>
</dbReference>
<reference evidence="8" key="1">
    <citation type="journal article" date="2023" name="G3 (Bethesda)">
        <title>Whole genome assembly and annotation of the endangered Caribbean coral Acropora cervicornis.</title>
        <authorList>
            <person name="Selwyn J.D."/>
            <person name="Vollmer S.V."/>
        </authorList>
    </citation>
    <scope>NUCLEOTIDE SEQUENCE</scope>
    <source>
        <strain evidence="8">K2</strain>
    </source>
</reference>
<dbReference type="GO" id="GO:0046452">
    <property type="term" value="P:dihydrofolate metabolic process"/>
    <property type="evidence" value="ECO:0007669"/>
    <property type="project" value="TreeGrafter"/>
</dbReference>
<comment type="caution">
    <text evidence="8">The sequence shown here is derived from an EMBL/GenBank/DDBJ whole genome shotgun (WGS) entry which is preliminary data.</text>
</comment>
<evidence type="ECO:0000313" key="8">
    <source>
        <dbReference type="EMBL" id="KAK2573220.1"/>
    </source>
</evidence>
<dbReference type="Gene3D" id="3.40.430.10">
    <property type="entry name" value="Dihydrofolate Reductase, subunit A"/>
    <property type="match status" value="2"/>
</dbReference>
<dbReference type="EMBL" id="JARQWQ010000003">
    <property type="protein sequence ID" value="KAK2573220.1"/>
    <property type="molecule type" value="Genomic_DNA"/>
</dbReference>
<evidence type="ECO:0000256" key="1">
    <source>
        <dbReference type="ARBA" id="ARBA00004903"/>
    </source>
</evidence>
<dbReference type="PANTHER" id="PTHR48069:SF3">
    <property type="entry name" value="DIHYDROFOLATE REDUCTASE"/>
    <property type="match status" value="1"/>
</dbReference>
<name>A0AAD9R5H5_ACRCE</name>
<protein>
    <recommendedName>
        <fullName evidence="2">dihydrofolate reductase</fullName>
        <ecNumber evidence="2">1.5.1.3</ecNumber>
    </recommendedName>
</protein>
<dbReference type="CDD" id="cd00209">
    <property type="entry name" value="DHFR"/>
    <property type="match status" value="1"/>
</dbReference>
<evidence type="ECO:0000256" key="2">
    <source>
        <dbReference type="ARBA" id="ARBA00012856"/>
    </source>
</evidence>
<keyword evidence="4" id="KW-0521">NADP</keyword>
<keyword evidence="5" id="KW-0560">Oxidoreductase</keyword>
<evidence type="ECO:0000256" key="6">
    <source>
        <dbReference type="ARBA" id="ARBA00048873"/>
    </source>
</evidence>
<dbReference type="GO" id="GO:0046655">
    <property type="term" value="P:folic acid metabolic process"/>
    <property type="evidence" value="ECO:0007669"/>
    <property type="project" value="TreeGrafter"/>
</dbReference>
<sequence>MSQQLRSVSCVAAMASNRGIGNKGKLPWPSLRTPPRGSHHVCDSVLSAVKMLSAPPFSSTVEEVFVLGGTEVYREAIESSFCHRIYLTEIDKEFDADAFFPTFDKSRYKLISNPSDVPEGVIEENGVQYRICVYERKV</sequence>
<reference evidence="8" key="2">
    <citation type="journal article" date="2023" name="Science">
        <title>Genomic signatures of disease resistance in endangered staghorn corals.</title>
        <authorList>
            <person name="Vollmer S.V."/>
            <person name="Selwyn J.D."/>
            <person name="Despard B.A."/>
            <person name="Roesel C.L."/>
        </authorList>
    </citation>
    <scope>NUCLEOTIDE SEQUENCE</scope>
    <source>
        <strain evidence="8">K2</strain>
    </source>
</reference>
<feature type="domain" description="DHFR" evidence="7">
    <location>
        <begin position="1"/>
        <end position="136"/>
    </location>
</feature>
<dbReference type="Pfam" id="PF00186">
    <property type="entry name" value="DHFR_1"/>
    <property type="match status" value="1"/>
</dbReference>
<organism evidence="8 9">
    <name type="scientific">Acropora cervicornis</name>
    <name type="common">Staghorn coral</name>
    <dbReference type="NCBI Taxonomy" id="6130"/>
    <lineage>
        <taxon>Eukaryota</taxon>
        <taxon>Metazoa</taxon>
        <taxon>Cnidaria</taxon>
        <taxon>Anthozoa</taxon>
        <taxon>Hexacorallia</taxon>
        <taxon>Scleractinia</taxon>
        <taxon>Astrocoeniina</taxon>
        <taxon>Acroporidae</taxon>
        <taxon>Acropora</taxon>
    </lineage>
</organism>
<evidence type="ECO:0000256" key="4">
    <source>
        <dbReference type="ARBA" id="ARBA00022857"/>
    </source>
</evidence>
<keyword evidence="3" id="KW-0554">One-carbon metabolism</keyword>
<dbReference type="PANTHER" id="PTHR48069">
    <property type="entry name" value="DIHYDROFOLATE REDUCTASE"/>
    <property type="match status" value="1"/>
</dbReference>
<dbReference type="GO" id="GO:0004146">
    <property type="term" value="F:dihydrofolate reductase activity"/>
    <property type="evidence" value="ECO:0007669"/>
    <property type="project" value="UniProtKB-EC"/>
</dbReference>
<keyword evidence="9" id="KW-1185">Reference proteome</keyword>
<dbReference type="InterPro" id="IPR001796">
    <property type="entry name" value="DHFR_dom"/>
</dbReference>
<dbReference type="EC" id="1.5.1.3" evidence="2"/>
<dbReference type="AlphaFoldDB" id="A0AAD9R5H5"/>
<dbReference type="GO" id="GO:0006730">
    <property type="term" value="P:one-carbon metabolic process"/>
    <property type="evidence" value="ECO:0007669"/>
    <property type="project" value="UniProtKB-KW"/>
</dbReference>
<dbReference type="Proteomes" id="UP001249851">
    <property type="component" value="Unassembled WGS sequence"/>
</dbReference>
<evidence type="ECO:0000256" key="3">
    <source>
        <dbReference type="ARBA" id="ARBA00022563"/>
    </source>
</evidence>
<evidence type="ECO:0000313" key="9">
    <source>
        <dbReference type="Proteomes" id="UP001249851"/>
    </source>
</evidence>
<dbReference type="InterPro" id="IPR012259">
    <property type="entry name" value="DHFR"/>
</dbReference>
<evidence type="ECO:0000256" key="5">
    <source>
        <dbReference type="ARBA" id="ARBA00023002"/>
    </source>
</evidence>
<comment type="catalytic activity">
    <reaction evidence="6">
        <text>(6S)-5,6,7,8-tetrahydrofolate + NADP(+) = 7,8-dihydrofolate + NADPH + H(+)</text>
        <dbReference type="Rhea" id="RHEA:15009"/>
        <dbReference type="ChEBI" id="CHEBI:15378"/>
        <dbReference type="ChEBI" id="CHEBI:57451"/>
        <dbReference type="ChEBI" id="CHEBI:57453"/>
        <dbReference type="ChEBI" id="CHEBI:57783"/>
        <dbReference type="ChEBI" id="CHEBI:58349"/>
        <dbReference type="EC" id="1.5.1.3"/>
    </reaction>
</comment>
<dbReference type="GO" id="GO:0050661">
    <property type="term" value="F:NADP binding"/>
    <property type="evidence" value="ECO:0007669"/>
    <property type="project" value="InterPro"/>
</dbReference>
<dbReference type="GO" id="GO:0046654">
    <property type="term" value="P:tetrahydrofolate biosynthetic process"/>
    <property type="evidence" value="ECO:0007669"/>
    <property type="project" value="InterPro"/>
</dbReference>